<dbReference type="EMBL" id="BAAABX010000010">
    <property type="protein sequence ID" value="GAA0392748.1"/>
    <property type="molecule type" value="Genomic_DNA"/>
</dbReference>
<organism evidence="2 3">
    <name type="scientific">Streptomyces luteireticuli</name>
    <dbReference type="NCBI Taxonomy" id="173858"/>
    <lineage>
        <taxon>Bacteria</taxon>
        <taxon>Bacillati</taxon>
        <taxon>Actinomycetota</taxon>
        <taxon>Actinomycetes</taxon>
        <taxon>Kitasatosporales</taxon>
        <taxon>Streptomycetaceae</taxon>
        <taxon>Streptomyces</taxon>
    </lineage>
</organism>
<protein>
    <submittedName>
        <fullName evidence="2">Uncharacterized protein</fullName>
    </submittedName>
</protein>
<proteinExistence type="predicted"/>
<reference evidence="2 3" key="1">
    <citation type="journal article" date="2019" name="Int. J. Syst. Evol. Microbiol.">
        <title>The Global Catalogue of Microorganisms (GCM) 10K type strain sequencing project: providing services to taxonomists for standard genome sequencing and annotation.</title>
        <authorList>
            <consortium name="The Broad Institute Genomics Platform"/>
            <consortium name="The Broad Institute Genome Sequencing Center for Infectious Disease"/>
            <person name="Wu L."/>
            <person name="Ma J."/>
        </authorList>
    </citation>
    <scope>NUCLEOTIDE SEQUENCE [LARGE SCALE GENOMIC DNA]</scope>
    <source>
        <strain evidence="2 3">JCM 4788</strain>
    </source>
</reference>
<evidence type="ECO:0000256" key="1">
    <source>
        <dbReference type="SAM" id="MobiDB-lite"/>
    </source>
</evidence>
<evidence type="ECO:0000313" key="3">
    <source>
        <dbReference type="Proteomes" id="UP001500879"/>
    </source>
</evidence>
<evidence type="ECO:0000313" key="2">
    <source>
        <dbReference type="EMBL" id="GAA0392748.1"/>
    </source>
</evidence>
<sequence length="65" mass="6711">MSVRQPSDPLALPAPNSLFSAPISPRVFPSFPRPPQGTGPASPAAPHRTGGITRALGLPCATHEE</sequence>
<gene>
    <name evidence="2" type="ORF">GCM10010357_11890</name>
</gene>
<feature type="region of interest" description="Disordered" evidence="1">
    <location>
        <begin position="1"/>
        <end position="65"/>
    </location>
</feature>
<accession>A0ABN0YED1</accession>
<keyword evidence="3" id="KW-1185">Reference proteome</keyword>
<comment type="caution">
    <text evidence="2">The sequence shown here is derived from an EMBL/GenBank/DDBJ whole genome shotgun (WGS) entry which is preliminary data.</text>
</comment>
<dbReference type="Proteomes" id="UP001500879">
    <property type="component" value="Unassembled WGS sequence"/>
</dbReference>
<name>A0ABN0YED1_9ACTN</name>